<dbReference type="PROSITE" id="PS50172">
    <property type="entry name" value="BRCT"/>
    <property type="match status" value="1"/>
</dbReference>
<keyword evidence="8" id="KW-0227">DNA damage</keyword>
<dbReference type="PROSITE" id="PS00333">
    <property type="entry name" value="DNA_LIGASE_A2"/>
    <property type="match status" value="1"/>
</dbReference>
<keyword evidence="5" id="KW-0479">Metal-binding</keyword>
<evidence type="ECO:0000256" key="5">
    <source>
        <dbReference type="ARBA" id="ARBA00022723"/>
    </source>
</evidence>
<keyword evidence="19" id="KW-1185">Reference proteome</keyword>
<dbReference type="Proteomes" id="UP000268014">
    <property type="component" value="Unassembled WGS sequence"/>
</dbReference>
<organism evidence="18 19">
    <name type="scientific">Haemonchus placei</name>
    <name type="common">Barber's pole worm</name>
    <dbReference type="NCBI Taxonomy" id="6290"/>
    <lineage>
        <taxon>Eukaryota</taxon>
        <taxon>Metazoa</taxon>
        <taxon>Ecdysozoa</taxon>
        <taxon>Nematoda</taxon>
        <taxon>Chromadorea</taxon>
        <taxon>Rhabditida</taxon>
        <taxon>Rhabditina</taxon>
        <taxon>Rhabditomorpha</taxon>
        <taxon>Strongyloidea</taxon>
        <taxon>Trichostrongylidae</taxon>
        <taxon>Haemonchus</taxon>
    </lineage>
</organism>
<evidence type="ECO:0000256" key="12">
    <source>
        <dbReference type="ARBA" id="ARBA00023204"/>
    </source>
</evidence>
<dbReference type="Pfam" id="PF00533">
    <property type="entry name" value="BRCT"/>
    <property type="match status" value="1"/>
</dbReference>
<keyword evidence="12" id="KW-0234">DNA repair</keyword>
<dbReference type="PROSITE" id="PS50160">
    <property type="entry name" value="DNA_LIGASE_A3"/>
    <property type="match status" value="1"/>
</dbReference>
<evidence type="ECO:0000259" key="17">
    <source>
        <dbReference type="PROSITE" id="PS50172"/>
    </source>
</evidence>
<evidence type="ECO:0000256" key="15">
    <source>
        <dbReference type="ARBA" id="ARBA00031942"/>
    </source>
</evidence>
<dbReference type="InterPro" id="IPR012308">
    <property type="entry name" value="DNA_ligase_ATP-dep_N"/>
</dbReference>
<comment type="cofactor">
    <cofactor evidence="1">
        <name>Mg(2+)</name>
        <dbReference type="ChEBI" id="CHEBI:18420"/>
    </cofactor>
</comment>
<evidence type="ECO:0000256" key="14">
    <source>
        <dbReference type="ARBA" id="ARBA00030676"/>
    </source>
</evidence>
<comment type="subcellular location">
    <subcellularLocation>
        <location evidence="2">Nucleus</location>
    </subcellularLocation>
</comment>
<evidence type="ECO:0000256" key="3">
    <source>
        <dbReference type="ARBA" id="ARBA00007572"/>
    </source>
</evidence>
<evidence type="ECO:0000256" key="7">
    <source>
        <dbReference type="ARBA" id="ARBA00022741"/>
    </source>
</evidence>
<evidence type="ECO:0000313" key="18">
    <source>
        <dbReference type="EMBL" id="VDO63525.1"/>
    </source>
</evidence>
<evidence type="ECO:0000256" key="13">
    <source>
        <dbReference type="ARBA" id="ARBA00023242"/>
    </source>
</evidence>
<evidence type="ECO:0000256" key="6">
    <source>
        <dbReference type="ARBA" id="ARBA00022737"/>
    </source>
</evidence>
<dbReference type="InterPro" id="IPR036599">
    <property type="entry name" value="DNA_ligase_N_sf"/>
</dbReference>
<gene>
    <name evidence="18" type="ORF">HPLM_LOCUS17126</name>
</gene>
<dbReference type="STRING" id="6290.A0A3P8AS44"/>
<reference evidence="18 19" key="1">
    <citation type="submission" date="2018-11" db="EMBL/GenBank/DDBJ databases">
        <authorList>
            <consortium name="Pathogen Informatics"/>
        </authorList>
    </citation>
    <scope>NUCLEOTIDE SEQUENCE [LARGE SCALE GENOMIC DNA]</scope>
    <source>
        <strain evidence="18 19">MHpl1</strain>
    </source>
</reference>
<dbReference type="Gene3D" id="3.40.50.10190">
    <property type="entry name" value="BRCT domain"/>
    <property type="match status" value="1"/>
</dbReference>
<dbReference type="GO" id="GO:0003677">
    <property type="term" value="F:DNA binding"/>
    <property type="evidence" value="ECO:0007669"/>
    <property type="project" value="InterPro"/>
</dbReference>
<evidence type="ECO:0000256" key="10">
    <source>
        <dbReference type="ARBA" id="ARBA00022842"/>
    </source>
</evidence>
<evidence type="ECO:0000256" key="9">
    <source>
        <dbReference type="ARBA" id="ARBA00022840"/>
    </source>
</evidence>
<dbReference type="GO" id="GO:0032807">
    <property type="term" value="C:DNA ligase IV complex"/>
    <property type="evidence" value="ECO:0007669"/>
    <property type="project" value="TreeGrafter"/>
</dbReference>
<dbReference type="SUPFAM" id="SSF56091">
    <property type="entry name" value="DNA ligase/mRNA capping enzyme, catalytic domain"/>
    <property type="match status" value="1"/>
</dbReference>
<dbReference type="InterPro" id="IPR016059">
    <property type="entry name" value="DNA_ligase_ATP-dep_CS"/>
</dbReference>
<keyword evidence="10" id="KW-0460">Magnesium</keyword>
<dbReference type="GO" id="GO:0005958">
    <property type="term" value="C:DNA-dependent protein kinase-DNA ligase 4 complex"/>
    <property type="evidence" value="ECO:0007669"/>
    <property type="project" value="TreeGrafter"/>
</dbReference>
<dbReference type="Gene3D" id="3.30.470.30">
    <property type="entry name" value="DNA ligase/mRNA capping enzyme"/>
    <property type="match status" value="1"/>
</dbReference>
<dbReference type="GO" id="GO:0003910">
    <property type="term" value="F:DNA ligase (ATP) activity"/>
    <property type="evidence" value="ECO:0007669"/>
    <property type="project" value="InterPro"/>
</dbReference>
<dbReference type="GO" id="GO:0006310">
    <property type="term" value="P:DNA recombination"/>
    <property type="evidence" value="ECO:0007669"/>
    <property type="project" value="UniProtKB-KW"/>
</dbReference>
<evidence type="ECO:0000259" key="16">
    <source>
        <dbReference type="PROSITE" id="PS50160"/>
    </source>
</evidence>
<name>A0A3P8AS44_HAEPC</name>
<dbReference type="InterPro" id="IPR001357">
    <property type="entry name" value="BRCT_dom"/>
</dbReference>
<dbReference type="EMBL" id="UZAF01019784">
    <property type="protein sequence ID" value="VDO63525.1"/>
    <property type="molecule type" value="Genomic_DNA"/>
</dbReference>
<dbReference type="InterPro" id="IPR012310">
    <property type="entry name" value="DNA_ligase_ATP-dep_cent"/>
</dbReference>
<dbReference type="InterPro" id="IPR044125">
    <property type="entry name" value="Adenylation_DNA_ligase_IV"/>
</dbReference>
<keyword evidence="6" id="KW-0677">Repeat</keyword>
<feature type="domain" description="ATP-dependent DNA ligase family profile" evidence="16">
    <location>
        <begin position="275"/>
        <end position="400"/>
    </location>
</feature>
<comment type="similarity">
    <text evidence="3">Belongs to the ATP-dependent DNA ligase family.</text>
</comment>
<dbReference type="GO" id="GO:0006297">
    <property type="term" value="P:nucleotide-excision repair, DNA gap filling"/>
    <property type="evidence" value="ECO:0007669"/>
    <property type="project" value="TreeGrafter"/>
</dbReference>
<evidence type="ECO:0000256" key="2">
    <source>
        <dbReference type="ARBA" id="ARBA00004123"/>
    </source>
</evidence>
<dbReference type="OrthoDB" id="206088at2759"/>
<feature type="domain" description="BRCT" evidence="17">
    <location>
        <begin position="551"/>
        <end position="635"/>
    </location>
</feature>
<evidence type="ECO:0000256" key="8">
    <source>
        <dbReference type="ARBA" id="ARBA00022763"/>
    </source>
</evidence>
<dbReference type="Pfam" id="PF04675">
    <property type="entry name" value="DNA_ligase_A_N"/>
    <property type="match status" value="1"/>
</dbReference>
<dbReference type="Gene3D" id="1.10.3260.10">
    <property type="entry name" value="DNA ligase, ATP-dependent, N-terminal domain"/>
    <property type="match status" value="1"/>
</dbReference>
<dbReference type="InterPro" id="IPR036420">
    <property type="entry name" value="BRCT_dom_sf"/>
</dbReference>
<dbReference type="PANTHER" id="PTHR45997:SF1">
    <property type="entry name" value="DNA LIGASE 4"/>
    <property type="match status" value="1"/>
</dbReference>
<evidence type="ECO:0000256" key="1">
    <source>
        <dbReference type="ARBA" id="ARBA00001946"/>
    </source>
</evidence>
<dbReference type="GO" id="GO:0005524">
    <property type="term" value="F:ATP binding"/>
    <property type="evidence" value="ECO:0007669"/>
    <property type="project" value="UniProtKB-KW"/>
</dbReference>
<proteinExistence type="inferred from homology"/>
<keyword evidence="9" id="KW-0067">ATP-binding</keyword>
<dbReference type="Pfam" id="PF01068">
    <property type="entry name" value="DNA_ligase_A_M"/>
    <property type="match status" value="1"/>
</dbReference>
<keyword evidence="4" id="KW-0436">Ligase</keyword>
<dbReference type="AlphaFoldDB" id="A0A3P8AS44"/>
<keyword evidence="11" id="KW-0233">DNA recombination</keyword>
<dbReference type="CDD" id="cd07903">
    <property type="entry name" value="Adenylation_DNA_ligase_IV"/>
    <property type="match status" value="1"/>
</dbReference>
<evidence type="ECO:0000256" key="11">
    <source>
        <dbReference type="ARBA" id="ARBA00023172"/>
    </source>
</evidence>
<dbReference type="GO" id="GO:0046872">
    <property type="term" value="F:metal ion binding"/>
    <property type="evidence" value="ECO:0007669"/>
    <property type="project" value="UniProtKB-KW"/>
</dbReference>
<protein>
    <recommendedName>
        <fullName evidence="15">DNA ligase IV</fullName>
    </recommendedName>
    <alternativeName>
        <fullName evidence="14">Polydeoxyribonucleotide synthase [ATP] 4</fullName>
    </alternativeName>
</protein>
<dbReference type="PANTHER" id="PTHR45997">
    <property type="entry name" value="DNA LIGASE 4"/>
    <property type="match status" value="1"/>
</dbReference>
<evidence type="ECO:0000313" key="19">
    <source>
        <dbReference type="Proteomes" id="UP000268014"/>
    </source>
</evidence>
<sequence>MSTKDSRSLNIKEKKLVDRVCKALAVSSSDIPKANIPNATRVCEVLASEVASRIAPDDFEHLTIAEINERLDRMSDISGSSDLQYLFKNCSQDELFWLFNVMIKNVESTIGVATNVILSWLGPEAVKRWNAARDLSEVAATSASAESPLGANFRPMLLARLPKEGWWEVIKENSGEEFFVETKYDGEHVLMHKISRDQYKWYTRNGKDFTKDYGGSSSLTDLVSGRIHPLFRSSVTDCILDCELMLWDKRLKKLCRRQFKSQNSENRSHSFRYIDPSDNVQLAVVVFDMLYLNGKSIMNAPLHQRLRALDAGLLKDNHGHIDTISIAPRKTVSTKEEVETLFSQALAAGEEGIVVKRKDVTYQPGTRMTKSGWFKLKAYLGDNELDVAVVAIMPEKGKDGQIAYQLAVRDGMTFLVTIKMAIRVIKSSAQYVGQNMPPQLPCRNQEAPPELRGWNIDGKGGFIRKEHWMVVEMTAAGVRDGKFIDPVMRRIRYDKDIDEVDTMTTFLDYEQTLSMSKLSSKSPAKEKKKKVTKRMMAEASAVPEVEAKYVRTESPLVGHTVCVLYGTDERLRKRLMEILKKFGANVVANPVDGMSLVVATTDKHLKTRTQIEAGKATVVRGKWVLRCEEQGEVVP</sequence>
<keyword evidence="13" id="KW-0539">Nucleus</keyword>
<dbReference type="SUPFAM" id="SSF52113">
    <property type="entry name" value="BRCT domain"/>
    <property type="match status" value="1"/>
</dbReference>
<dbReference type="GO" id="GO:0006303">
    <property type="term" value="P:double-strand break repair via nonhomologous end joining"/>
    <property type="evidence" value="ECO:0007669"/>
    <property type="project" value="TreeGrafter"/>
</dbReference>
<keyword evidence="7" id="KW-0547">Nucleotide-binding</keyword>
<accession>A0A3P8AS44</accession>
<evidence type="ECO:0000256" key="4">
    <source>
        <dbReference type="ARBA" id="ARBA00022598"/>
    </source>
</evidence>
<dbReference type="InterPro" id="IPR029710">
    <property type="entry name" value="LIG4"/>
</dbReference>